<evidence type="ECO:0000313" key="2">
    <source>
        <dbReference type="Proteomes" id="UP000077069"/>
    </source>
</evidence>
<dbReference type="InParanoid" id="A0A177CLL4"/>
<name>A0A177CLL4_9PLEO</name>
<dbReference type="GeneID" id="28757688"/>
<reference evidence="1 2" key="1">
    <citation type="submission" date="2016-05" db="EMBL/GenBank/DDBJ databases">
        <title>Comparative analysis of secretome profiles of manganese(II)-oxidizing ascomycete fungi.</title>
        <authorList>
            <consortium name="DOE Joint Genome Institute"/>
            <person name="Zeiner C.A."/>
            <person name="Purvine S.O."/>
            <person name="Zink E.M."/>
            <person name="Wu S."/>
            <person name="Pasa-Tolic L."/>
            <person name="Chaput D.L."/>
            <person name="Haridas S."/>
            <person name="Grigoriev I.V."/>
            <person name="Santelli C.M."/>
            <person name="Hansel C.M."/>
        </authorList>
    </citation>
    <scope>NUCLEOTIDE SEQUENCE [LARGE SCALE GENOMIC DNA]</scope>
    <source>
        <strain evidence="1 2">AP3s5-JAC2a</strain>
    </source>
</reference>
<organism evidence="1 2">
    <name type="scientific">Paraphaeosphaeria sporulosa</name>
    <dbReference type="NCBI Taxonomy" id="1460663"/>
    <lineage>
        <taxon>Eukaryota</taxon>
        <taxon>Fungi</taxon>
        <taxon>Dikarya</taxon>
        <taxon>Ascomycota</taxon>
        <taxon>Pezizomycotina</taxon>
        <taxon>Dothideomycetes</taxon>
        <taxon>Pleosporomycetidae</taxon>
        <taxon>Pleosporales</taxon>
        <taxon>Massarineae</taxon>
        <taxon>Didymosphaeriaceae</taxon>
        <taxon>Paraphaeosphaeria</taxon>
    </lineage>
</organism>
<keyword evidence="2" id="KW-1185">Reference proteome</keyword>
<dbReference type="STRING" id="1460663.A0A177CLL4"/>
<protein>
    <recommendedName>
        <fullName evidence="3">DDE-1 domain-containing protein</fullName>
    </recommendedName>
</protein>
<dbReference type="EMBL" id="KV441550">
    <property type="protein sequence ID" value="OAG08425.1"/>
    <property type="molecule type" value="Genomic_DNA"/>
</dbReference>
<sequence length="116" mass="12768">NAVETGVMLSMLGSVKVLLGKNDMITYIGARVRREVVIAVECYALSESGYTGSCLSLLWLKRILDPETQERAKHKSGALKPQVLICNGFSTHKTLEILEFCLSNNIILCQLQKPTG</sequence>
<feature type="non-terminal residue" evidence="1">
    <location>
        <position position="1"/>
    </location>
</feature>
<dbReference type="AlphaFoldDB" id="A0A177CLL4"/>
<dbReference type="RefSeq" id="XP_018038790.1">
    <property type="nucleotide sequence ID" value="XM_018174202.1"/>
</dbReference>
<evidence type="ECO:0000313" key="1">
    <source>
        <dbReference type="EMBL" id="OAG08425.1"/>
    </source>
</evidence>
<dbReference type="Proteomes" id="UP000077069">
    <property type="component" value="Unassembled WGS sequence"/>
</dbReference>
<accession>A0A177CLL4</accession>
<gene>
    <name evidence="1" type="ORF">CC84DRAFT_1087410</name>
</gene>
<dbReference type="OrthoDB" id="3776963at2759"/>
<evidence type="ECO:0008006" key="3">
    <source>
        <dbReference type="Google" id="ProtNLM"/>
    </source>
</evidence>
<proteinExistence type="predicted"/>